<organism evidence="1 2">
    <name type="scientific">Mucilaginibacter oryzae</name>
    <dbReference type="NCBI Taxonomy" id="468058"/>
    <lineage>
        <taxon>Bacteria</taxon>
        <taxon>Pseudomonadati</taxon>
        <taxon>Bacteroidota</taxon>
        <taxon>Sphingobacteriia</taxon>
        <taxon>Sphingobacteriales</taxon>
        <taxon>Sphingobacteriaceae</taxon>
        <taxon>Mucilaginibacter</taxon>
    </lineage>
</organism>
<comment type="caution">
    <text evidence="1">The sequence shown here is derived from an EMBL/GenBank/DDBJ whole genome shotgun (WGS) entry which is preliminary data.</text>
</comment>
<reference evidence="1 2" key="1">
    <citation type="submission" date="2018-05" db="EMBL/GenBank/DDBJ databases">
        <title>Genomic Encyclopedia of Archaeal and Bacterial Type Strains, Phase II (KMG-II): from individual species to whole genera.</title>
        <authorList>
            <person name="Goeker M."/>
        </authorList>
    </citation>
    <scope>NUCLEOTIDE SEQUENCE [LARGE SCALE GENOMIC DNA]</scope>
    <source>
        <strain evidence="1 2">DSM 19975</strain>
    </source>
</reference>
<name>A0A316HDZ6_9SPHI</name>
<dbReference type="Proteomes" id="UP000245678">
    <property type="component" value="Unassembled WGS sequence"/>
</dbReference>
<dbReference type="EMBL" id="QGHA01000002">
    <property type="protein sequence ID" value="PWK78716.1"/>
    <property type="molecule type" value="Genomic_DNA"/>
</dbReference>
<evidence type="ECO:0000313" key="1">
    <source>
        <dbReference type="EMBL" id="PWK78716.1"/>
    </source>
</evidence>
<protein>
    <submittedName>
        <fullName evidence="1">Uncharacterized protein</fullName>
    </submittedName>
</protein>
<sequence>MEKDKQVLSPAKTELLKEGRKRSYKERLKWIPGYIKYSKP</sequence>
<dbReference type="AlphaFoldDB" id="A0A316HDZ6"/>
<accession>A0A316HDZ6</accession>
<proteinExistence type="predicted"/>
<keyword evidence="2" id="KW-1185">Reference proteome</keyword>
<dbReference type="RefSeq" id="WP_281270922.1">
    <property type="nucleotide sequence ID" value="NZ_QGHA01000002.1"/>
</dbReference>
<evidence type="ECO:0000313" key="2">
    <source>
        <dbReference type="Proteomes" id="UP000245678"/>
    </source>
</evidence>
<gene>
    <name evidence="1" type="ORF">LX99_01164</name>
</gene>